<protein>
    <submittedName>
        <fullName evidence="1">Uncharacterized protein</fullName>
    </submittedName>
</protein>
<evidence type="ECO:0000313" key="2">
    <source>
        <dbReference type="Proteomes" id="UP001165960"/>
    </source>
</evidence>
<gene>
    <name evidence="1" type="ORF">DSO57_1015975</name>
</gene>
<sequence>MEESTDLYNLFYNIDRDLITVFSRRLIHTFIFPLTLPVSSGVIAGAFSYMFSSPAPDPNNLAFLSIQLYLLISLHKTNNPFTGVLGSLFEEHESPVTFEPSRVYYVLIGSIEDETTSLILYLLMIHNDSFKEYIFSLTDPSELILPLLKFMYECTPSCENKYQQQLVSATFLMCMGGEELIKNLQKKMIQPFPWFQGRLFHQLPLSEFVIHVLLKIITSNLSEPRDQYMYSICLSSLINMSHYISDIQALLAQKIFALIEYVNKKLIKLGQSNSIEREVKLQGISIYEELLFLLMEFVLINVKLKTNGSTQLVYALLQYKEFLAQFVSHPSLGNIMATSIEVVKYFEKCISDADLSVHPSIEELSDLIFREVLTWQPDILENVSCHQFMYTSDLDLRDYFKAILWVSISTRITSSLDSESLYESVMKQWGY</sequence>
<dbReference type="EMBL" id="QTSX02001484">
    <property type="protein sequence ID" value="KAJ9081305.1"/>
    <property type="molecule type" value="Genomic_DNA"/>
</dbReference>
<comment type="caution">
    <text evidence="1">The sequence shown here is derived from an EMBL/GenBank/DDBJ whole genome shotgun (WGS) entry which is preliminary data.</text>
</comment>
<accession>A0ACC2U3A2</accession>
<proteinExistence type="predicted"/>
<name>A0ACC2U3A2_9FUNG</name>
<reference evidence="1" key="1">
    <citation type="submission" date="2022-04" db="EMBL/GenBank/DDBJ databases">
        <title>Genome of the entomopathogenic fungus Entomophthora muscae.</title>
        <authorList>
            <person name="Elya C."/>
            <person name="Lovett B.R."/>
            <person name="Lee E."/>
            <person name="Macias A.M."/>
            <person name="Hajek A.E."/>
            <person name="De Bivort B.L."/>
            <person name="Kasson M.T."/>
            <person name="De Fine Licht H.H."/>
            <person name="Stajich J.E."/>
        </authorList>
    </citation>
    <scope>NUCLEOTIDE SEQUENCE</scope>
    <source>
        <strain evidence="1">Berkeley</strain>
    </source>
</reference>
<dbReference type="Proteomes" id="UP001165960">
    <property type="component" value="Unassembled WGS sequence"/>
</dbReference>
<keyword evidence="2" id="KW-1185">Reference proteome</keyword>
<evidence type="ECO:0000313" key="1">
    <source>
        <dbReference type="EMBL" id="KAJ9081305.1"/>
    </source>
</evidence>
<organism evidence="1 2">
    <name type="scientific">Entomophthora muscae</name>
    <dbReference type="NCBI Taxonomy" id="34485"/>
    <lineage>
        <taxon>Eukaryota</taxon>
        <taxon>Fungi</taxon>
        <taxon>Fungi incertae sedis</taxon>
        <taxon>Zoopagomycota</taxon>
        <taxon>Entomophthoromycotina</taxon>
        <taxon>Entomophthoromycetes</taxon>
        <taxon>Entomophthorales</taxon>
        <taxon>Entomophthoraceae</taxon>
        <taxon>Entomophthora</taxon>
    </lineage>
</organism>